<sequence length="316" mass="35043">MTMIKTTTLHYPIQNFKQPVRQVVAMGFFDGVHLGHQAVIKRAKAEADALGVPLAVLTYDPHPSVAFKALTEPLKYLTVVKQKAQLLETLGVSEMYKMQFTSQLAGLSPQVFVDEVLMQLNPVAVVAGFDHLYGSDKNQANMANLAIYAKARFDVIIVPEFDDLGLKIGSSKIRSALCVGDMQTVNRQLGRIYHTTGIVVHGEARGRELGFPTANVLTPELEWLPGIGIYAVKISIAGQWHIGMASIGRNVTFGDNRPITVEINILDFNQAIYGEDVTVAWHHHLRGEVKFNQVDDLITQLEKDKVATRTYFETLD</sequence>
<dbReference type="GO" id="GO:0008531">
    <property type="term" value="F:riboflavin kinase activity"/>
    <property type="evidence" value="ECO:0007669"/>
    <property type="project" value="UniProtKB-UniRule"/>
</dbReference>
<dbReference type="Gene3D" id="2.40.30.30">
    <property type="entry name" value="Riboflavin kinase-like"/>
    <property type="match status" value="1"/>
</dbReference>
<evidence type="ECO:0000259" key="15">
    <source>
        <dbReference type="SMART" id="SM00904"/>
    </source>
</evidence>
<keyword evidence="3 14" id="KW-0285">Flavoprotein</keyword>
<dbReference type="PANTHER" id="PTHR22749:SF6">
    <property type="entry name" value="RIBOFLAVIN KINASE"/>
    <property type="match status" value="1"/>
</dbReference>
<keyword evidence="7 14" id="KW-0547">Nucleotide-binding</keyword>
<dbReference type="InterPro" id="IPR015865">
    <property type="entry name" value="Riboflavin_kinase_bac/euk"/>
</dbReference>
<comment type="catalytic activity">
    <reaction evidence="13 14">
        <text>FMN + ATP + H(+) = FAD + diphosphate</text>
        <dbReference type="Rhea" id="RHEA:17237"/>
        <dbReference type="ChEBI" id="CHEBI:15378"/>
        <dbReference type="ChEBI" id="CHEBI:30616"/>
        <dbReference type="ChEBI" id="CHEBI:33019"/>
        <dbReference type="ChEBI" id="CHEBI:57692"/>
        <dbReference type="ChEBI" id="CHEBI:58210"/>
        <dbReference type="EC" id="2.7.7.2"/>
    </reaction>
</comment>
<dbReference type="EMBL" id="BJJW01000002">
    <property type="protein sequence ID" value="GDZ83172.1"/>
    <property type="molecule type" value="Genomic_DNA"/>
</dbReference>
<dbReference type="Pfam" id="PF06574">
    <property type="entry name" value="FAD_syn"/>
    <property type="match status" value="1"/>
</dbReference>
<dbReference type="EC" id="2.7.1.26" evidence="14"/>
<evidence type="ECO:0000256" key="12">
    <source>
        <dbReference type="ARBA" id="ARBA00047880"/>
    </source>
</evidence>
<keyword evidence="5 14" id="KW-0808">Transferase</keyword>
<dbReference type="Proteomes" id="UP000323274">
    <property type="component" value="Unassembled WGS sequence"/>
</dbReference>
<comment type="catalytic activity">
    <reaction evidence="12 14">
        <text>riboflavin + ATP = FMN + ADP + H(+)</text>
        <dbReference type="Rhea" id="RHEA:14357"/>
        <dbReference type="ChEBI" id="CHEBI:15378"/>
        <dbReference type="ChEBI" id="CHEBI:30616"/>
        <dbReference type="ChEBI" id="CHEBI:57986"/>
        <dbReference type="ChEBI" id="CHEBI:58210"/>
        <dbReference type="ChEBI" id="CHEBI:456216"/>
        <dbReference type="EC" id="2.7.1.26"/>
    </reaction>
</comment>
<reference evidence="16 17" key="1">
    <citation type="submission" date="2019-04" db="EMBL/GenBank/DDBJ databases">
        <title>A pseudo-fructophilic Leuconostoc citreum strain F192-5 isolated from peel of satsuma mandarin: the first report for isolation and characterization of strain-dependent fructophilic-like characteristics.</title>
        <authorList>
            <person name="Maeno S."/>
            <person name="Tanizawa Y."/>
            <person name="Kajikawa A."/>
            <person name="Kanesaki Y."/>
            <person name="Kubota E."/>
            <person name="Arita M."/>
            <person name="Leon D."/>
            <person name="Endo A."/>
        </authorList>
    </citation>
    <scope>NUCLEOTIDE SEQUENCE [LARGE SCALE GENOMIC DNA]</scope>
    <source>
        <strain evidence="16 17">F192-5</strain>
    </source>
</reference>
<name>A0A5A5TZA4_LEUCI</name>
<protein>
    <recommendedName>
        <fullName evidence="14">Riboflavin biosynthesis protein</fullName>
    </recommendedName>
    <domain>
        <recommendedName>
            <fullName evidence="14">Riboflavin kinase</fullName>
            <ecNumber evidence="14">2.7.1.26</ecNumber>
        </recommendedName>
        <alternativeName>
            <fullName evidence="14">Flavokinase</fullName>
        </alternativeName>
    </domain>
    <domain>
        <recommendedName>
            <fullName evidence="14">FMN adenylyltransferase</fullName>
            <ecNumber evidence="14">2.7.7.2</ecNumber>
        </recommendedName>
        <alternativeName>
            <fullName evidence="14">FAD pyrophosphorylase</fullName>
        </alternativeName>
        <alternativeName>
            <fullName evidence="14">FAD synthase</fullName>
        </alternativeName>
    </domain>
</protein>
<dbReference type="Gene3D" id="3.40.50.620">
    <property type="entry name" value="HUPs"/>
    <property type="match status" value="1"/>
</dbReference>
<keyword evidence="8 14" id="KW-0418">Kinase</keyword>
<evidence type="ECO:0000256" key="2">
    <source>
        <dbReference type="ARBA" id="ARBA00005201"/>
    </source>
</evidence>
<evidence type="ECO:0000256" key="11">
    <source>
        <dbReference type="ARBA" id="ARBA00023268"/>
    </source>
</evidence>
<evidence type="ECO:0000256" key="4">
    <source>
        <dbReference type="ARBA" id="ARBA00022643"/>
    </source>
</evidence>
<comment type="caution">
    <text evidence="16">The sequence shown here is derived from an EMBL/GenBank/DDBJ whole genome shotgun (WGS) entry which is preliminary data.</text>
</comment>
<comment type="pathway">
    <text evidence="2 14">Cofactor biosynthesis; FMN biosynthesis; FMN from riboflavin (ATP route): step 1/1.</text>
</comment>
<evidence type="ECO:0000313" key="17">
    <source>
        <dbReference type="Proteomes" id="UP000323274"/>
    </source>
</evidence>
<evidence type="ECO:0000256" key="5">
    <source>
        <dbReference type="ARBA" id="ARBA00022679"/>
    </source>
</evidence>
<keyword evidence="6 14" id="KW-0548">Nucleotidyltransferase</keyword>
<dbReference type="PANTHER" id="PTHR22749">
    <property type="entry name" value="RIBOFLAVIN KINASE/FMN ADENYLYLTRANSFERASE"/>
    <property type="match status" value="1"/>
</dbReference>
<gene>
    <name evidence="16" type="ORF">LCIT_04140</name>
</gene>
<accession>A0A5A5TZA4</accession>
<dbReference type="GO" id="GO:0009231">
    <property type="term" value="P:riboflavin biosynthetic process"/>
    <property type="evidence" value="ECO:0007669"/>
    <property type="project" value="InterPro"/>
</dbReference>
<dbReference type="PIRSF" id="PIRSF004491">
    <property type="entry name" value="FAD_Synth"/>
    <property type="match status" value="1"/>
</dbReference>
<dbReference type="InterPro" id="IPR014729">
    <property type="entry name" value="Rossmann-like_a/b/a_fold"/>
</dbReference>
<evidence type="ECO:0000256" key="1">
    <source>
        <dbReference type="ARBA" id="ARBA00004726"/>
    </source>
</evidence>
<dbReference type="InterPro" id="IPR002606">
    <property type="entry name" value="Riboflavin_kinase_bac"/>
</dbReference>
<comment type="similarity">
    <text evidence="14">Belongs to the ribF family.</text>
</comment>
<evidence type="ECO:0000256" key="7">
    <source>
        <dbReference type="ARBA" id="ARBA00022741"/>
    </source>
</evidence>
<dbReference type="InterPro" id="IPR004821">
    <property type="entry name" value="Cyt_trans-like"/>
</dbReference>
<dbReference type="NCBIfam" id="TIGR00083">
    <property type="entry name" value="ribF"/>
    <property type="match status" value="1"/>
</dbReference>
<dbReference type="SMART" id="SM00904">
    <property type="entry name" value="Flavokinase"/>
    <property type="match status" value="1"/>
</dbReference>
<evidence type="ECO:0000256" key="9">
    <source>
        <dbReference type="ARBA" id="ARBA00022827"/>
    </source>
</evidence>
<dbReference type="Pfam" id="PF01687">
    <property type="entry name" value="Flavokinase"/>
    <property type="match status" value="1"/>
</dbReference>
<dbReference type="UniPathway" id="UPA00277">
    <property type="reaction ID" value="UER00407"/>
</dbReference>
<dbReference type="AlphaFoldDB" id="A0A5A5TZA4"/>
<evidence type="ECO:0000256" key="8">
    <source>
        <dbReference type="ARBA" id="ARBA00022777"/>
    </source>
</evidence>
<dbReference type="RefSeq" id="WP_099044557.1">
    <property type="nucleotide sequence ID" value="NZ_BJJW01000002.1"/>
</dbReference>
<dbReference type="InterPro" id="IPR015864">
    <property type="entry name" value="FAD_synthase"/>
</dbReference>
<dbReference type="InterPro" id="IPR023465">
    <property type="entry name" value="Riboflavin_kinase_dom_sf"/>
</dbReference>
<evidence type="ECO:0000256" key="14">
    <source>
        <dbReference type="PIRNR" id="PIRNR004491"/>
    </source>
</evidence>
<evidence type="ECO:0000256" key="3">
    <source>
        <dbReference type="ARBA" id="ARBA00022630"/>
    </source>
</evidence>
<comment type="pathway">
    <text evidence="1 14">Cofactor biosynthesis; FAD biosynthesis; FAD from FMN: step 1/1.</text>
</comment>
<dbReference type="GO" id="GO:0009398">
    <property type="term" value="P:FMN biosynthetic process"/>
    <property type="evidence" value="ECO:0007669"/>
    <property type="project" value="UniProtKB-UniRule"/>
</dbReference>
<proteinExistence type="inferred from homology"/>
<keyword evidence="9 14" id="KW-0274">FAD</keyword>
<evidence type="ECO:0000256" key="6">
    <source>
        <dbReference type="ARBA" id="ARBA00022695"/>
    </source>
</evidence>
<feature type="domain" description="Riboflavin kinase" evidence="15">
    <location>
        <begin position="188"/>
        <end position="313"/>
    </location>
</feature>
<dbReference type="SUPFAM" id="SSF52374">
    <property type="entry name" value="Nucleotidylyl transferase"/>
    <property type="match status" value="1"/>
</dbReference>
<dbReference type="GO" id="GO:0006747">
    <property type="term" value="P:FAD biosynthetic process"/>
    <property type="evidence" value="ECO:0007669"/>
    <property type="project" value="UniProtKB-UniRule"/>
</dbReference>
<dbReference type="GO" id="GO:0005524">
    <property type="term" value="F:ATP binding"/>
    <property type="evidence" value="ECO:0007669"/>
    <property type="project" value="UniProtKB-UniRule"/>
</dbReference>
<dbReference type="CDD" id="cd02064">
    <property type="entry name" value="FAD_synthetase_N"/>
    <property type="match status" value="1"/>
</dbReference>
<dbReference type="GO" id="GO:0003919">
    <property type="term" value="F:FMN adenylyltransferase activity"/>
    <property type="evidence" value="ECO:0007669"/>
    <property type="project" value="UniProtKB-UniRule"/>
</dbReference>
<evidence type="ECO:0000256" key="10">
    <source>
        <dbReference type="ARBA" id="ARBA00022840"/>
    </source>
</evidence>
<keyword evidence="11" id="KW-0511">Multifunctional enzyme</keyword>
<keyword evidence="4 14" id="KW-0288">FMN</keyword>
<dbReference type="InterPro" id="IPR023468">
    <property type="entry name" value="Riboflavin_kinase"/>
</dbReference>
<evidence type="ECO:0000313" key="16">
    <source>
        <dbReference type="EMBL" id="GDZ83172.1"/>
    </source>
</evidence>
<dbReference type="GeneID" id="61101887"/>
<evidence type="ECO:0000256" key="13">
    <source>
        <dbReference type="ARBA" id="ARBA00049494"/>
    </source>
</evidence>
<dbReference type="NCBIfam" id="TIGR00125">
    <property type="entry name" value="cyt_tran_rel"/>
    <property type="match status" value="1"/>
</dbReference>
<dbReference type="EC" id="2.7.7.2" evidence="14"/>
<dbReference type="SUPFAM" id="SSF82114">
    <property type="entry name" value="Riboflavin kinase-like"/>
    <property type="match status" value="1"/>
</dbReference>
<organism evidence="16 17">
    <name type="scientific">Leuconostoc citreum</name>
    <dbReference type="NCBI Taxonomy" id="33964"/>
    <lineage>
        <taxon>Bacteria</taxon>
        <taxon>Bacillati</taxon>
        <taxon>Bacillota</taxon>
        <taxon>Bacilli</taxon>
        <taxon>Lactobacillales</taxon>
        <taxon>Lactobacillaceae</taxon>
        <taxon>Leuconostoc</taxon>
    </lineage>
</organism>
<dbReference type="UniPathway" id="UPA00276">
    <property type="reaction ID" value="UER00406"/>
</dbReference>
<keyword evidence="10 14" id="KW-0067">ATP-binding</keyword>